<evidence type="ECO:0000256" key="1">
    <source>
        <dbReference type="SAM" id="MobiDB-lite"/>
    </source>
</evidence>
<gene>
    <name evidence="2" type="ORF">SLEP1_g6231</name>
</gene>
<feature type="region of interest" description="Disordered" evidence="1">
    <location>
        <begin position="126"/>
        <end position="170"/>
    </location>
</feature>
<reference evidence="2 3" key="1">
    <citation type="journal article" date="2021" name="Commun. Biol.">
        <title>The genome of Shorea leprosula (Dipterocarpaceae) highlights the ecological relevance of drought in aseasonal tropical rainforests.</title>
        <authorList>
            <person name="Ng K.K.S."/>
            <person name="Kobayashi M.J."/>
            <person name="Fawcett J.A."/>
            <person name="Hatakeyama M."/>
            <person name="Paape T."/>
            <person name="Ng C.H."/>
            <person name="Ang C.C."/>
            <person name="Tnah L.H."/>
            <person name="Lee C.T."/>
            <person name="Nishiyama T."/>
            <person name="Sese J."/>
            <person name="O'Brien M.J."/>
            <person name="Copetti D."/>
            <person name="Mohd Noor M.I."/>
            <person name="Ong R.C."/>
            <person name="Putra M."/>
            <person name="Sireger I.Z."/>
            <person name="Indrioko S."/>
            <person name="Kosugi Y."/>
            <person name="Izuno A."/>
            <person name="Isagi Y."/>
            <person name="Lee S.L."/>
            <person name="Shimizu K.K."/>
        </authorList>
    </citation>
    <scope>NUCLEOTIDE SEQUENCE [LARGE SCALE GENOMIC DNA]</scope>
    <source>
        <strain evidence="2">214</strain>
    </source>
</reference>
<feature type="compositionally biased region" description="Low complexity" evidence="1">
    <location>
        <begin position="158"/>
        <end position="170"/>
    </location>
</feature>
<dbReference type="EMBL" id="BPVZ01000006">
    <property type="protein sequence ID" value="GKU92517.1"/>
    <property type="molecule type" value="Genomic_DNA"/>
</dbReference>
<comment type="caution">
    <text evidence="2">The sequence shown here is derived from an EMBL/GenBank/DDBJ whole genome shotgun (WGS) entry which is preliminary data.</text>
</comment>
<evidence type="ECO:0000313" key="2">
    <source>
        <dbReference type="EMBL" id="GKU92517.1"/>
    </source>
</evidence>
<dbReference type="Proteomes" id="UP001054252">
    <property type="component" value="Unassembled WGS sequence"/>
</dbReference>
<dbReference type="AlphaFoldDB" id="A0AAV5I0T8"/>
<sequence>MKTADMHKIESSIYQEAYDELEILCGAKVGIKVFSGEKPLISSSNPSKLLNLLQGPLKARTKYRPHKDPQLANIIRELNRKHDELLCQLEDEEKKDKRLAEMNAGGTGWWTKPLKELSLEELKQIEGVADNMSPAPDEMSQSSAPAPRVRDFENAAETSTSSTVSNGNGN</sequence>
<proteinExistence type="predicted"/>
<name>A0AAV5I0T8_9ROSI</name>
<keyword evidence="3" id="KW-1185">Reference proteome</keyword>
<evidence type="ECO:0000313" key="3">
    <source>
        <dbReference type="Proteomes" id="UP001054252"/>
    </source>
</evidence>
<organism evidence="2 3">
    <name type="scientific">Rubroshorea leprosula</name>
    <dbReference type="NCBI Taxonomy" id="152421"/>
    <lineage>
        <taxon>Eukaryota</taxon>
        <taxon>Viridiplantae</taxon>
        <taxon>Streptophyta</taxon>
        <taxon>Embryophyta</taxon>
        <taxon>Tracheophyta</taxon>
        <taxon>Spermatophyta</taxon>
        <taxon>Magnoliopsida</taxon>
        <taxon>eudicotyledons</taxon>
        <taxon>Gunneridae</taxon>
        <taxon>Pentapetalae</taxon>
        <taxon>rosids</taxon>
        <taxon>malvids</taxon>
        <taxon>Malvales</taxon>
        <taxon>Dipterocarpaceae</taxon>
        <taxon>Rubroshorea</taxon>
    </lineage>
</organism>
<accession>A0AAV5I0T8</accession>
<protein>
    <submittedName>
        <fullName evidence="2">Uncharacterized protein</fullName>
    </submittedName>
</protein>